<evidence type="ECO:0000313" key="2">
    <source>
        <dbReference type="EMBL" id="AFY95417.1"/>
    </source>
</evidence>
<feature type="compositionally biased region" description="Polar residues" evidence="1">
    <location>
        <begin position="55"/>
        <end position="64"/>
    </location>
</feature>
<dbReference type="STRING" id="1173020.Cha6605_4488"/>
<dbReference type="EMBL" id="CP003600">
    <property type="protein sequence ID" value="AFY95417.1"/>
    <property type="molecule type" value="Genomic_DNA"/>
</dbReference>
<sequence length="78" mass="8393">MPFNYSDSSRIFPLPGFLSTRMFQRVDGCFYSQANFTISEAHTAAKAVASLQGGQMTATGSTPRMNAEACAPPIGQKK</sequence>
<evidence type="ECO:0000313" key="3">
    <source>
        <dbReference type="Proteomes" id="UP000010366"/>
    </source>
</evidence>
<dbReference type="AlphaFoldDB" id="K9UJZ8"/>
<organism evidence="2 3">
    <name type="scientific">Chamaesiphon minutus (strain ATCC 27169 / PCC 6605)</name>
    <dbReference type="NCBI Taxonomy" id="1173020"/>
    <lineage>
        <taxon>Bacteria</taxon>
        <taxon>Bacillati</taxon>
        <taxon>Cyanobacteriota</taxon>
        <taxon>Cyanophyceae</taxon>
        <taxon>Gomontiellales</taxon>
        <taxon>Chamaesiphonaceae</taxon>
        <taxon>Chamaesiphon</taxon>
    </lineage>
</organism>
<protein>
    <submittedName>
        <fullName evidence="2">Uncharacterized protein</fullName>
    </submittedName>
</protein>
<keyword evidence="3" id="KW-1185">Reference proteome</keyword>
<name>K9UJZ8_CHAP6</name>
<proteinExistence type="predicted"/>
<accession>K9UJZ8</accession>
<dbReference type="Proteomes" id="UP000010366">
    <property type="component" value="Chromosome"/>
</dbReference>
<gene>
    <name evidence="2" type="ORF">Cha6605_4488</name>
</gene>
<dbReference type="KEGG" id="cmp:Cha6605_4488"/>
<dbReference type="HOGENOM" id="CLU_2615562_0_0_3"/>
<feature type="region of interest" description="Disordered" evidence="1">
    <location>
        <begin position="55"/>
        <end position="78"/>
    </location>
</feature>
<reference evidence="2 3" key="1">
    <citation type="submission" date="2012-05" db="EMBL/GenBank/DDBJ databases">
        <title>Finished chromosome of genome of Chamaesiphon sp. PCC 6605.</title>
        <authorList>
            <consortium name="US DOE Joint Genome Institute"/>
            <person name="Gugger M."/>
            <person name="Coursin T."/>
            <person name="Rippka R."/>
            <person name="Tandeau De Marsac N."/>
            <person name="Huntemann M."/>
            <person name="Wei C.-L."/>
            <person name="Han J."/>
            <person name="Detter J.C."/>
            <person name="Han C."/>
            <person name="Tapia R."/>
            <person name="Chen A."/>
            <person name="Kyrpides N."/>
            <person name="Mavromatis K."/>
            <person name="Markowitz V."/>
            <person name="Szeto E."/>
            <person name="Ivanova N."/>
            <person name="Pagani I."/>
            <person name="Pati A."/>
            <person name="Goodwin L."/>
            <person name="Nordberg H.P."/>
            <person name="Cantor M.N."/>
            <person name="Hua S.X."/>
            <person name="Woyke T."/>
            <person name="Kerfeld C.A."/>
        </authorList>
    </citation>
    <scope>NUCLEOTIDE SEQUENCE [LARGE SCALE GENOMIC DNA]</scope>
    <source>
        <strain evidence="3">ATCC 27169 / PCC 6605</strain>
    </source>
</reference>
<evidence type="ECO:0000256" key="1">
    <source>
        <dbReference type="SAM" id="MobiDB-lite"/>
    </source>
</evidence>